<feature type="compositionally biased region" description="Basic and acidic residues" evidence="2">
    <location>
        <begin position="303"/>
        <end position="318"/>
    </location>
</feature>
<feature type="compositionally biased region" description="Low complexity" evidence="2">
    <location>
        <begin position="961"/>
        <end position="977"/>
    </location>
</feature>
<evidence type="ECO:0000313" key="3">
    <source>
        <dbReference type="EMBL" id="KAF7435207.1"/>
    </source>
</evidence>
<comment type="caution">
    <text evidence="3">The sequence shown here is derived from an EMBL/GenBank/DDBJ whole genome shotgun (WGS) entry which is preliminary data.</text>
</comment>
<feature type="region of interest" description="Disordered" evidence="2">
    <location>
        <begin position="746"/>
        <end position="774"/>
    </location>
</feature>
<dbReference type="EMBL" id="JACSDY010000002">
    <property type="protein sequence ID" value="KAF7435207.1"/>
    <property type="molecule type" value="Genomic_DNA"/>
</dbReference>
<reference evidence="3" key="1">
    <citation type="journal article" date="2020" name="G3 (Bethesda)">
        <title>High-Quality Assemblies for Three Invasive Social Wasps from the &lt;i&gt;Vespula&lt;/i&gt; Genus.</title>
        <authorList>
            <person name="Harrop T.W.R."/>
            <person name="Guhlin J."/>
            <person name="McLaughlin G.M."/>
            <person name="Permina E."/>
            <person name="Stockwell P."/>
            <person name="Gilligan J."/>
            <person name="Le Lec M.F."/>
            <person name="Gruber M.A.M."/>
            <person name="Quinn O."/>
            <person name="Lovegrove M."/>
            <person name="Duncan E.J."/>
            <person name="Remnant E.J."/>
            <person name="Van Eeckhoven J."/>
            <person name="Graham B."/>
            <person name="Knapp R.A."/>
            <person name="Langford K.W."/>
            <person name="Kronenberg Z."/>
            <person name="Press M.O."/>
            <person name="Eacker S.M."/>
            <person name="Wilson-Rankin E.E."/>
            <person name="Purcell J."/>
            <person name="Lester P.J."/>
            <person name="Dearden P.K."/>
        </authorList>
    </citation>
    <scope>NUCLEOTIDE SEQUENCE</scope>
    <source>
        <strain evidence="3">Volc-1</strain>
    </source>
</reference>
<name>A0A834PBV5_VESPE</name>
<evidence type="ECO:0000256" key="2">
    <source>
        <dbReference type="SAM" id="MobiDB-lite"/>
    </source>
</evidence>
<keyword evidence="4" id="KW-1185">Reference proteome</keyword>
<dbReference type="AlphaFoldDB" id="A0A834PBV5"/>
<proteinExistence type="predicted"/>
<dbReference type="Proteomes" id="UP000600918">
    <property type="component" value="Unassembled WGS sequence"/>
</dbReference>
<feature type="compositionally biased region" description="Basic and acidic residues" evidence="2">
    <location>
        <begin position="746"/>
        <end position="755"/>
    </location>
</feature>
<gene>
    <name evidence="3" type="ORF">H0235_003398</name>
</gene>
<organism evidence="3 4">
    <name type="scientific">Vespula pensylvanica</name>
    <name type="common">Western yellow jacket</name>
    <name type="synonym">Wasp</name>
    <dbReference type="NCBI Taxonomy" id="30213"/>
    <lineage>
        <taxon>Eukaryota</taxon>
        <taxon>Metazoa</taxon>
        <taxon>Ecdysozoa</taxon>
        <taxon>Arthropoda</taxon>
        <taxon>Hexapoda</taxon>
        <taxon>Insecta</taxon>
        <taxon>Pterygota</taxon>
        <taxon>Neoptera</taxon>
        <taxon>Endopterygota</taxon>
        <taxon>Hymenoptera</taxon>
        <taxon>Apocrita</taxon>
        <taxon>Aculeata</taxon>
        <taxon>Vespoidea</taxon>
        <taxon>Vespidae</taxon>
        <taxon>Vespinae</taxon>
        <taxon>Vespula</taxon>
    </lineage>
</organism>
<feature type="compositionally biased region" description="Low complexity" evidence="2">
    <location>
        <begin position="22"/>
        <end position="38"/>
    </location>
</feature>
<sequence>MAMAVEKNSPSTVENKNKSSPIQQENSASEQQQQQQIALGDSTSETPTNSSRRSTMKVTNKKPLNSITMAKQARDLENQYYVKKKRFVLLKRQLVQKQKTTQDLYEDISQLRDKMILNGAKDPGKLEELKIIEIDSSKIPTTEPKVQQIVSNEQQTKINKVNTPSVNNDLNMDSEFIITLNNKLKEISKRYQELCEEALRKHTFIIVSLEKSLEENTEESKKDSDPEILTRLESYRGDNTSLKTRLEEMKSLQLEAITELVKDTCNLYNEYDISRTRMKELNNMLDDQKDIREQLSTLSEELQTEREKHNATKERRTQNEGQLQRARTKIRDLENKIACDETKIQQLQTQNKSFESQLKVKEQAMEQRLKDMQKTIRNSENLVSKMEKQRDSFEARLMELKETMNSKETTAENITRNMNDQMDAMIVELNLEKEKRNFNRETAEKELSVMQERYKELEATSQEMCKLLEQSKNFAITDGSHTENEIRLFNDLKLAREELEEQKGTILKLQQEKEEITAVMHQAANNSEDESKDKLAAELMIKSKEIRDITMKRNHFQQITENLQKRNKLLEGQMQDIQNRLQVQIKEGGKAAVNAHVIELQQQISDLRNSLAETTAHTAELETALTQKQLELEQRDRIMREQSKFLKVRDELLSLLKGKVGHTDRDTSNDDDEHRKDIDEINKQIVAKTEAIQELYATLENKQMQVLRLEKIVKQMEDHQDHAQAQRTRLENRIAQLELALQEKNKDQRYVRERSSLSMSKSNSTKNDHDQRSFSKLSHNYKGALLRPMMPPTLQRSLTLHSSPRSLSTVRQGHHNTRSSSLIRNQETKSKLFPFSKSDSKTREFFLSNEDKTYICKRCRHEEQRFQEPIFWLANRKNPNNEIRESLYNWLLDSTELEIVNNLPEFNSSSSYGGSLSSLEEKLQFSNAAHSHVKHNTSENVDAANSRTNRDRNHRSRRSSLKTTKQTSSSRQMPFVR</sequence>
<evidence type="ECO:0000256" key="1">
    <source>
        <dbReference type="SAM" id="Coils"/>
    </source>
</evidence>
<feature type="region of interest" description="Disordered" evidence="2">
    <location>
        <begin position="301"/>
        <end position="326"/>
    </location>
</feature>
<feature type="region of interest" description="Disordered" evidence="2">
    <location>
        <begin position="1"/>
        <end position="66"/>
    </location>
</feature>
<accession>A0A834PBV5</accession>
<keyword evidence="1" id="KW-0175">Coiled coil</keyword>
<feature type="compositionally biased region" description="Polar residues" evidence="2">
    <location>
        <begin position="8"/>
        <end position="21"/>
    </location>
</feature>
<feature type="coiled-coil region" evidence="1">
    <location>
        <begin position="560"/>
        <end position="617"/>
    </location>
</feature>
<protein>
    <submittedName>
        <fullName evidence="3">Uncharacterized protein</fullName>
    </submittedName>
</protein>
<evidence type="ECO:0000313" key="4">
    <source>
        <dbReference type="Proteomes" id="UP000600918"/>
    </source>
</evidence>
<feature type="compositionally biased region" description="Polar residues" evidence="2">
    <location>
        <begin position="41"/>
        <end position="66"/>
    </location>
</feature>
<feature type="region of interest" description="Disordered" evidence="2">
    <location>
        <begin position="929"/>
        <end position="977"/>
    </location>
</feature>